<dbReference type="SMART" id="SM00965">
    <property type="entry name" value="STN"/>
    <property type="match status" value="1"/>
</dbReference>
<dbReference type="InterPro" id="IPR036942">
    <property type="entry name" value="Beta-barrel_TonB_sf"/>
</dbReference>
<evidence type="ECO:0000256" key="10">
    <source>
        <dbReference type="ARBA" id="ARBA00023077"/>
    </source>
</evidence>
<evidence type="ECO:0000256" key="2">
    <source>
        <dbReference type="ARBA" id="ARBA00009810"/>
    </source>
</evidence>
<evidence type="ECO:0000256" key="6">
    <source>
        <dbReference type="ARBA" id="ARBA00022692"/>
    </source>
</evidence>
<evidence type="ECO:0000313" key="18">
    <source>
        <dbReference type="Proteomes" id="UP000216020"/>
    </source>
</evidence>
<comment type="caution">
    <text evidence="17">The sequence shown here is derived from an EMBL/GenBank/DDBJ whole genome shotgun (WGS) entry which is preliminary data.</text>
</comment>
<evidence type="ECO:0000313" key="17">
    <source>
        <dbReference type="EMBL" id="OZI30653.1"/>
    </source>
</evidence>
<name>A0A261S2D8_9BORD</name>
<keyword evidence="12" id="KW-0675">Receptor</keyword>
<keyword evidence="5" id="KW-0410">Iron transport</keyword>
<keyword evidence="4 14" id="KW-1134">Transmembrane beta strand</keyword>
<evidence type="ECO:0000256" key="14">
    <source>
        <dbReference type="PROSITE-ProRule" id="PRU01360"/>
    </source>
</evidence>
<dbReference type="InterPro" id="IPR011662">
    <property type="entry name" value="Secretin/TonB_short_N"/>
</dbReference>
<keyword evidence="8" id="KW-0408">Iron</keyword>
<evidence type="ECO:0000256" key="8">
    <source>
        <dbReference type="ARBA" id="ARBA00023004"/>
    </source>
</evidence>
<dbReference type="Gene3D" id="3.55.50.30">
    <property type="match status" value="1"/>
</dbReference>
<evidence type="ECO:0000259" key="16">
    <source>
        <dbReference type="SMART" id="SM00965"/>
    </source>
</evidence>
<sequence>MTLPLPAARAAGRRRRAALPALLTPLAFALSLGLMSVPVLAHAQDATVEINLPRQSLSDALLQLGQQTSLQFLYASDLVRGLPAPAVTGRYTPEQALRELLRGSPITYTRQGNTIRLSRVASSADLPEVSVTGSAVQESAWGPVDGYVAQRSASGTKTDTPLIETPQSISVVTRDQMDAQGATSINQAVRYSASTVTDSNGADTRATLATIRGFIADEYLDGLPLVHGTFVNSLIDPYMLERVEVVRGPASMLYGQVTPGGIVSYVGKRPTEDPLHEIQLQTGNYGRIGGGFDFSGPVDTDKRWLYRVTGIAFNTGTQVDRARQSRIDISPSLTFRPDADTSFTLLANYRNDPHSGFWNKLPAQGTLLHNPQGRISDSMFTGDLGFDRTSNREASVGYEFRHAFNSDWTFKQNVRYTNMSFAFDSVQGDSLDGTELVRDKFQDRNRLHTFGIDNQLQGRYVTGPVRHDLLFGVNYQGTRARDRETDGLAPSLDISAPDFRQALPAYTEADTYLDNRQTLRQLGVYAQDELALDRWRATLGVRRDWARTSTEDYLSDGATSRQRNAAYTWRAGLLYKFDNGVAPYASYSTSFQPTIGTNAYGAPFKPTTGRQYEIGVKYQPAGSKTLLTAAVYDLRQHDVLTADPNNPYNSVQTGEARSRGVELEAKTDLTPRMHLLASYAYTNATVLKSNSGDEGNRLYGVPLNAFSAWGDYDLTGALAGLNLGMGVRYMGPTYSQNNTLKVPSFTLVDAAIRYDLGRMNPTLKGASVALNVQNLFDRDNYIQACVNGCYYGLRRTVVATLKYRW</sequence>
<keyword evidence="11 14" id="KW-0472">Membrane</keyword>
<comment type="subcellular location">
    <subcellularLocation>
        <location evidence="1 14">Cell outer membrane</location>
        <topology evidence="1 14">Multi-pass membrane protein</topology>
    </subcellularLocation>
</comment>
<dbReference type="Proteomes" id="UP000216020">
    <property type="component" value="Unassembled WGS sequence"/>
</dbReference>
<protein>
    <recommendedName>
        <fullName evidence="16">Secretin/TonB short N-terminal domain-containing protein</fullName>
    </recommendedName>
</protein>
<evidence type="ECO:0000256" key="12">
    <source>
        <dbReference type="ARBA" id="ARBA00023170"/>
    </source>
</evidence>
<dbReference type="InterPro" id="IPR000531">
    <property type="entry name" value="Beta-barrel_TonB"/>
</dbReference>
<keyword evidence="6 14" id="KW-0812">Transmembrane</keyword>
<accession>A0A261S2D8</accession>
<evidence type="ECO:0000256" key="3">
    <source>
        <dbReference type="ARBA" id="ARBA00022448"/>
    </source>
</evidence>
<evidence type="ECO:0000256" key="4">
    <source>
        <dbReference type="ARBA" id="ARBA00022452"/>
    </source>
</evidence>
<keyword evidence="7" id="KW-0732">Signal</keyword>
<dbReference type="InterPro" id="IPR012910">
    <property type="entry name" value="Plug_dom"/>
</dbReference>
<keyword evidence="10 15" id="KW-0798">TonB box</keyword>
<dbReference type="InterPro" id="IPR037066">
    <property type="entry name" value="Plug_dom_sf"/>
</dbReference>
<dbReference type="RefSeq" id="WP_094855077.1">
    <property type="nucleotide sequence ID" value="NZ_NEVM01000005.1"/>
</dbReference>
<dbReference type="Gene3D" id="2.40.170.20">
    <property type="entry name" value="TonB-dependent receptor, beta-barrel domain"/>
    <property type="match status" value="1"/>
</dbReference>
<evidence type="ECO:0000256" key="15">
    <source>
        <dbReference type="RuleBase" id="RU003357"/>
    </source>
</evidence>
<dbReference type="EMBL" id="NEVM01000005">
    <property type="protein sequence ID" value="OZI30653.1"/>
    <property type="molecule type" value="Genomic_DNA"/>
</dbReference>
<dbReference type="GO" id="GO:0015891">
    <property type="term" value="P:siderophore transport"/>
    <property type="evidence" value="ECO:0007669"/>
    <property type="project" value="InterPro"/>
</dbReference>
<dbReference type="InterPro" id="IPR039426">
    <property type="entry name" value="TonB-dep_rcpt-like"/>
</dbReference>
<dbReference type="GO" id="GO:0038023">
    <property type="term" value="F:signaling receptor activity"/>
    <property type="evidence" value="ECO:0007669"/>
    <property type="project" value="InterPro"/>
</dbReference>
<keyword evidence="9" id="KW-0406">Ion transport</keyword>
<dbReference type="Pfam" id="PF07715">
    <property type="entry name" value="Plug"/>
    <property type="match status" value="1"/>
</dbReference>
<organism evidence="17 18">
    <name type="scientific">Bordetella genomosp. 10</name>
    <dbReference type="NCBI Taxonomy" id="1416804"/>
    <lineage>
        <taxon>Bacteria</taxon>
        <taxon>Pseudomonadati</taxon>
        <taxon>Pseudomonadota</taxon>
        <taxon>Betaproteobacteria</taxon>
        <taxon>Burkholderiales</taxon>
        <taxon>Alcaligenaceae</taxon>
        <taxon>Bordetella</taxon>
    </lineage>
</organism>
<dbReference type="InterPro" id="IPR010105">
    <property type="entry name" value="TonB_sidphr_rcpt"/>
</dbReference>
<gene>
    <name evidence="17" type="ORF">CAL29_21900</name>
</gene>
<dbReference type="SUPFAM" id="SSF56935">
    <property type="entry name" value="Porins"/>
    <property type="match status" value="1"/>
</dbReference>
<dbReference type="PROSITE" id="PS52016">
    <property type="entry name" value="TONB_DEPENDENT_REC_3"/>
    <property type="match status" value="1"/>
</dbReference>
<dbReference type="FunFam" id="2.170.130.10:FF:000001">
    <property type="entry name" value="Catecholate siderophore TonB-dependent receptor"/>
    <property type="match status" value="1"/>
</dbReference>
<dbReference type="Pfam" id="PF07660">
    <property type="entry name" value="STN"/>
    <property type="match status" value="1"/>
</dbReference>
<dbReference type="FunFam" id="2.40.170.20:FF:000005">
    <property type="entry name" value="TonB-dependent siderophore receptor"/>
    <property type="match status" value="1"/>
</dbReference>
<comment type="similarity">
    <text evidence="2 14 15">Belongs to the TonB-dependent receptor family.</text>
</comment>
<keyword evidence="13 14" id="KW-0998">Cell outer membrane</keyword>
<evidence type="ECO:0000256" key="11">
    <source>
        <dbReference type="ARBA" id="ARBA00023136"/>
    </source>
</evidence>
<dbReference type="Pfam" id="PF00593">
    <property type="entry name" value="TonB_dep_Rec_b-barrel"/>
    <property type="match status" value="1"/>
</dbReference>
<dbReference type="CDD" id="cd01347">
    <property type="entry name" value="ligand_gated_channel"/>
    <property type="match status" value="1"/>
</dbReference>
<dbReference type="GO" id="GO:0009279">
    <property type="term" value="C:cell outer membrane"/>
    <property type="evidence" value="ECO:0007669"/>
    <property type="project" value="UniProtKB-SubCell"/>
</dbReference>
<keyword evidence="18" id="KW-1185">Reference proteome</keyword>
<evidence type="ECO:0000256" key="1">
    <source>
        <dbReference type="ARBA" id="ARBA00004571"/>
    </source>
</evidence>
<keyword evidence="3 14" id="KW-0813">Transport</keyword>
<dbReference type="GO" id="GO:0015344">
    <property type="term" value="F:siderophore uptake transmembrane transporter activity"/>
    <property type="evidence" value="ECO:0007669"/>
    <property type="project" value="TreeGrafter"/>
</dbReference>
<evidence type="ECO:0000256" key="13">
    <source>
        <dbReference type="ARBA" id="ARBA00023237"/>
    </source>
</evidence>
<evidence type="ECO:0000256" key="5">
    <source>
        <dbReference type="ARBA" id="ARBA00022496"/>
    </source>
</evidence>
<evidence type="ECO:0000256" key="9">
    <source>
        <dbReference type="ARBA" id="ARBA00023065"/>
    </source>
</evidence>
<reference evidence="18" key="1">
    <citation type="submission" date="2017-05" db="EMBL/GenBank/DDBJ databases">
        <title>Complete and WGS of Bordetella genogroups.</title>
        <authorList>
            <person name="Spilker T."/>
            <person name="Lipuma J."/>
        </authorList>
    </citation>
    <scope>NUCLEOTIDE SEQUENCE [LARGE SCALE GENOMIC DNA]</scope>
    <source>
        <strain evidence="18">AU16122</strain>
    </source>
</reference>
<dbReference type="OrthoDB" id="127311at2"/>
<dbReference type="AlphaFoldDB" id="A0A261S2D8"/>
<proteinExistence type="inferred from homology"/>
<dbReference type="PANTHER" id="PTHR32552:SF68">
    <property type="entry name" value="FERRICHROME OUTER MEMBRANE TRANSPORTER_PHAGE RECEPTOR"/>
    <property type="match status" value="1"/>
</dbReference>
<dbReference type="Gene3D" id="2.170.130.10">
    <property type="entry name" value="TonB-dependent receptor, plug domain"/>
    <property type="match status" value="1"/>
</dbReference>
<feature type="domain" description="Secretin/TonB short N-terminal" evidence="16">
    <location>
        <begin position="70"/>
        <end position="120"/>
    </location>
</feature>
<dbReference type="NCBIfam" id="TIGR01783">
    <property type="entry name" value="TonB-siderophor"/>
    <property type="match status" value="1"/>
</dbReference>
<dbReference type="PANTHER" id="PTHR32552">
    <property type="entry name" value="FERRICHROME IRON RECEPTOR-RELATED"/>
    <property type="match status" value="1"/>
</dbReference>
<evidence type="ECO:0000256" key="7">
    <source>
        <dbReference type="ARBA" id="ARBA00022729"/>
    </source>
</evidence>